<dbReference type="Proteomes" id="UP000887563">
    <property type="component" value="Unplaced"/>
</dbReference>
<protein>
    <submittedName>
        <fullName evidence="4">Sema domain-containing protein</fullName>
    </submittedName>
</protein>
<dbReference type="WBParaSite" id="Minc3s01346g22984">
    <property type="protein sequence ID" value="Minc3s01346g22984"/>
    <property type="gene ID" value="Minc3s01346g22984"/>
</dbReference>
<dbReference type="Pfam" id="PF01403">
    <property type="entry name" value="Sema"/>
    <property type="match status" value="1"/>
</dbReference>
<reference evidence="4" key="1">
    <citation type="submission" date="2022-11" db="UniProtKB">
        <authorList>
            <consortium name="WormBaseParasite"/>
        </authorList>
    </citation>
    <scope>IDENTIFICATION</scope>
</reference>
<evidence type="ECO:0000313" key="3">
    <source>
        <dbReference type="Proteomes" id="UP000887563"/>
    </source>
</evidence>
<name>A0A914ME48_MELIC</name>
<dbReference type="InterPro" id="IPR036352">
    <property type="entry name" value="Semap_dom_sf"/>
</dbReference>
<dbReference type="GO" id="GO:0005886">
    <property type="term" value="C:plasma membrane"/>
    <property type="evidence" value="ECO:0007669"/>
    <property type="project" value="TreeGrafter"/>
</dbReference>
<dbReference type="GO" id="GO:0045499">
    <property type="term" value="F:chemorepellent activity"/>
    <property type="evidence" value="ECO:0007669"/>
    <property type="project" value="TreeGrafter"/>
</dbReference>
<dbReference type="PANTHER" id="PTHR11036:SF139">
    <property type="entry name" value="SEMAPHORIN-2A"/>
    <property type="match status" value="1"/>
</dbReference>
<comment type="caution">
    <text evidence="1">Lacks conserved residue(s) required for the propagation of feature annotation.</text>
</comment>
<dbReference type="InterPro" id="IPR015943">
    <property type="entry name" value="WD40/YVTN_repeat-like_dom_sf"/>
</dbReference>
<dbReference type="PANTHER" id="PTHR11036">
    <property type="entry name" value="SEMAPHORIN"/>
    <property type="match status" value="1"/>
</dbReference>
<keyword evidence="3" id="KW-1185">Reference proteome</keyword>
<dbReference type="GO" id="GO:0030335">
    <property type="term" value="P:positive regulation of cell migration"/>
    <property type="evidence" value="ECO:0007669"/>
    <property type="project" value="TreeGrafter"/>
</dbReference>
<dbReference type="Gene3D" id="2.130.10.10">
    <property type="entry name" value="YVTN repeat-like/Quinoprotein amine dehydrogenase"/>
    <property type="match status" value="2"/>
</dbReference>
<dbReference type="GO" id="GO:0007411">
    <property type="term" value="P:axon guidance"/>
    <property type="evidence" value="ECO:0007669"/>
    <property type="project" value="TreeGrafter"/>
</dbReference>
<dbReference type="GO" id="GO:0071526">
    <property type="term" value="P:semaphorin-plexin signaling pathway"/>
    <property type="evidence" value="ECO:0007669"/>
    <property type="project" value="TreeGrafter"/>
</dbReference>
<evidence type="ECO:0000256" key="1">
    <source>
        <dbReference type="PROSITE-ProRule" id="PRU00352"/>
    </source>
</evidence>
<accession>A0A914ME48</accession>
<dbReference type="SUPFAM" id="SSF101912">
    <property type="entry name" value="Sema domain"/>
    <property type="match status" value="1"/>
</dbReference>
<dbReference type="GO" id="GO:0030215">
    <property type="term" value="F:semaphorin receptor binding"/>
    <property type="evidence" value="ECO:0007669"/>
    <property type="project" value="InterPro"/>
</dbReference>
<proteinExistence type="predicted"/>
<organism evidence="3 4">
    <name type="scientific">Meloidogyne incognita</name>
    <name type="common">Southern root-knot nematode worm</name>
    <name type="synonym">Oxyuris incognita</name>
    <dbReference type="NCBI Taxonomy" id="6306"/>
    <lineage>
        <taxon>Eukaryota</taxon>
        <taxon>Metazoa</taxon>
        <taxon>Ecdysozoa</taxon>
        <taxon>Nematoda</taxon>
        <taxon>Chromadorea</taxon>
        <taxon>Rhabditida</taxon>
        <taxon>Tylenchina</taxon>
        <taxon>Tylenchomorpha</taxon>
        <taxon>Tylenchoidea</taxon>
        <taxon>Meloidogynidae</taxon>
        <taxon>Meloidogyninae</taxon>
        <taxon>Meloidogyne</taxon>
        <taxon>Meloidogyne incognita group</taxon>
    </lineage>
</organism>
<evidence type="ECO:0000313" key="4">
    <source>
        <dbReference type="WBParaSite" id="Minc3s01346g22984"/>
    </source>
</evidence>
<dbReference type="InterPro" id="IPR027231">
    <property type="entry name" value="Semaphorin"/>
</dbReference>
<dbReference type="AlphaFoldDB" id="A0A914ME48"/>
<sequence>MLIINLFIYYSIIFINLCNSFTIKIYPDNIFTWNIVNKQPSFLPSFGPIIINSKLGSLYVGAKGNLFRLWLFNINDTSSNNLFAHRKFEINLEEKEECLKMGNSERECDFWIKQIFIKSNGDLLFCSSQSMKPQLGLVDGNSLLDKQELHTQIGICSQHEGLNTTAIYVEEGNPNDLPAIYSGIRTGLSLENQLIYRPPLMNLEGNREIYPALRTPIYDSNWLNEPQFVGSFSFGSYIYFFFREQLTAANCNNNKGSVISRIARICKNDLGGKQVLRQVWTSFVKANLNCSLNGFSFNQIQINKVFDNGPFLEQQSAESGCWATLPAEQISIEGRRPGTCQEDSRQLSDEDLHFAKQHLLMGEQVQTLGNTPIIHKEQTLLTKIIATTTITEKKEK</sequence>
<dbReference type="InterPro" id="IPR001627">
    <property type="entry name" value="Semap_dom"/>
</dbReference>
<dbReference type="SMART" id="SM00630">
    <property type="entry name" value="Sema"/>
    <property type="match status" value="1"/>
</dbReference>
<dbReference type="PROSITE" id="PS51004">
    <property type="entry name" value="SEMA"/>
    <property type="match status" value="1"/>
</dbReference>
<feature type="domain" description="Sema" evidence="2">
    <location>
        <begin position="22"/>
        <end position="396"/>
    </location>
</feature>
<evidence type="ECO:0000259" key="2">
    <source>
        <dbReference type="PROSITE" id="PS51004"/>
    </source>
</evidence>